<evidence type="ECO:0000259" key="6">
    <source>
        <dbReference type="SMART" id="SM00382"/>
    </source>
</evidence>
<dbReference type="InterPro" id="IPR041569">
    <property type="entry name" value="AAA_lid_3"/>
</dbReference>
<dbReference type="OrthoDB" id="10251136at2759"/>
<dbReference type="Gene3D" id="3.40.50.300">
    <property type="entry name" value="P-loop containing nucleotide triphosphate hydrolases"/>
    <property type="match status" value="1"/>
</dbReference>
<evidence type="ECO:0000313" key="7">
    <source>
        <dbReference type="EMBL" id="CAF0879283.1"/>
    </source>
</evidence>
<evidence type="ECO:0000313" key="8">
    <source>
        <dbReference type="Proteomes" id="UP000663852"/>
    </source>
</evidence>
<dbReference type="Pfam" id="PF09336">
    <property type="entry name" value="Vps4_C"/>
    <property type="match status" value="1"/>
</dbReference>
<feature type="compositionally biased region" description="Low complexity" evidence="5">
    <location>
        <begin position="271"/>
        <end position="283"/>
    </location>
</feature>
<feature type="region of interest" description="Disordered" evidence="5">
    <location>
        <begin position="231"/>
        <end position="291"/>
    </location>
</feature>
<organism evidence="7 8">
    <name type="scientific">Adineta ricciae</name>
    <name type="common">Rotifer</name>
    <dbReference type="NCBI Taxonomy" id="249248"/>
    <lineage>
        <taxon>Eukaryota</taxon>
        <taxon>Metazoa</taxon>
        <taxon>Spiralia</taxon>
        <taxon>Gnathifera</taxon>
        <taxon>Rotifera</taxon>
        <taxon>Eurotatoria</taxon>
        <taxon>Bdelloidea</taxon>
        <taxon>Adinetida</taxon>
        <taxon>Adinetidae</taxon>
        <taxon>Adineta</taxon>
    </lineage>
</organism>
<dbReference type="SUPFAM" id="SSF52540">
    <property type="entry name" value="P-loop containing nucleoside triphosphate hydrolases"/>
    <property type="match status" value="1"/>
</dbReference>
<evidence type="ECO:0000256" key="2">
    <source>
        <dbReference type="ARBA" id="ARBA00022741"/>
    </source>
</evidence>
<dbReference type="GO" id="GO:0005524">
    <property type="term" value="F:ATP binding"/>
    <property type="evidence" value="ECO:0007669"/>
    <property type="project" value="UniProtKB-KW"/>
</dbReference>
<dbReference type="Proteomes" id="UP000663852">
    <property type="component" value="Unassembled WGS sequence"/>
</dbReference>
<gene>
    <name evidence="7" type="ORF">EDS130_LOCUS8704</name>
</gene>
<dbReference type="InterPro" id="IPR027417">
    <property type="entry name" value="P-loop_NTPase"/>
</dbReference>
<dbReference type="SMART" id="SM00382">
    <property type="entry name" value="AAA"/>
    <property type="match status" value="1"/>
</dbReference>
<comment type="similarity">
    <text evidence="1 4">Belongs to the AAA ATPase family.</text>
</comment>
<evidence type="ECO:0000256" key="4">
    <source>
        <dbReference type="RuleBase" id="RU003651"/>
    </source>
</evidence>
<dbReference type="PANTHER" id="PTHR23074">
    <property type="entry name" value="AAA DOMAIN-CONTAINING"/>
    <property type="match status" value="1"/>
</dbReference>
<dbReference type="GO" id="GO:0016887">
    <property type="term" value="F:ATP hydrolysis activity"/>
    <property type="evidence" value="ECO:0007669"/>
    <property type="project" value="InterPro"/>
</dbReference>
<dbReference type="PANTHER" id="PTHR23074:SF17">
    <property type="entry name" value="FIDGETIN-LIKE PROTEIN 1"/>
    <property type="match status" value="1"/>
</dbReference>
<dbReference type="Gene3D" id="1.10.8.60">
    <property type="match status" value="1"/>
</dbReference>
<name>A0A813XPK2_ADIRI</name>
<dbReference type="Pfam" id="PF00004">
    <property type="entry name" value="AAA"/>
    <property type="match status" value="1"/>
</dbReference>
<keyword evidence="3 4" id="KW-0067">ATP-binding</keyword>
<evidence type="ECO:0000256" key="3">
    <source>
        <dbReference type="ARBA" id="ARBA00022840"/>
    </source>
</evidence>
<protein>
    <recommendedName>
        <fullName evidence="6">AAA+ ATPase domain-containing protein</fullName>
    </recommendedName>
</protein>
<dbReference type="InterPro" id="IPR050304">
    <property type="entry name" value="MT-severing_AAA_ATPase"/>
</dbReference>
<dbReference type="InterPro" id="IPR003959">
    <property type="entry name" value="ATPase_AAA_core"/>
</dbReference>
<dbReference type="FunFam" id="3.40.50.300:FF:000093">
    <property type="entry name" value="Fidgetin-like 1"/>
    <property type="match status" value="1"/>
</dbReference>
<dbReference type="InterPro" id="IPR003960">
    <property type="entry name" value="ATPase_AAA_CS"/>
</dbReference>
<dbReference type="Pfam" id="PF17862">
    <property type="entry name" value="AAA_lid_3"/>
    <property type="match status" value="1"/>
</dbReference>
<dbReference type="InterPro" id="IPR015415">
    <property type="entry name" value="Spast_Vps4_C"/>
</dbReference>
<proteinExistence type="inferred from homology"/>
<sequence length="586" mass="65886">MSSLDPQLYEWWLYEEASSERDKRNVDVYSHHRRVQLFLLDAWKQVIQLPTQVINQVASHSITSYWTTRPFNKNASKQTSENYRFSLSQCIDWSRISDSNTRQQMMNDKLRPIFKGHSDGRNPLSGQINLLSIKAPKTPSAVDNQPPTLNKKRPAPASFSDESMDTSTSHQHYRPPFGKQLSQQAQQQPPGTAEPLSFRTARDQLEIDEARTKTNNGVVKKSLGMHSSAKRSIYNRYVDPTVGRPTHNDSSRQAPLPTSAPALQPSAPVLQTNQSNNTDNSNNKLEESGGAKHIDPKLIEMITSEIMELNLTTTWNDIAGLTDAKRSITEIVVWPMQRPDIFTGLRRPPKGLLLFGPPGTGKTLIGKCIASQSKATFFCVSSSSLTSKWHGESEKLVRALFAVARSRQPAVIFIDEVDSLLQERSENEDESTRRIKTEFLVQIDGASTQGEERILLIGATNRPQELDSAARRRFVKRIYIPLPDLSARQAIISNLLKDQKHTLTTQDMEHICTLTEGFSGADMHSLCHDAALGPIRDIHDIELLSSDEVRGISLDDFLKSLKAIRPSVSENDLKQYEDWNKTYGSI</sequence>
<evidence type="ECO:0000256" key="5">
    <source>
        <dbReference type="SAM" id="MobiDB-lite"/>
    </source>
</evidence>
<dbReference type="AlphaFoldDB" id="A0A813XPK2"/>
<accession>A0A813XPK2</accession>
<feature type="domain" description="AAA+ ATPase" evidence="6">
    <location>
        <begin position="348"/>
        <end position="484"/>
    </location>
</feature>
<dbReference type="InterPro" id="IPR003593">
    <property type="entry name" value="AAA+_ATPase"/>
</dbReference>
<dbReference type="EMBL" id="CAJNOJ010000028">
    <property type="protein sequence ID" value="CAF0879283.1"/>
    <property type="molecule type" value="Genomic_DNA"/>
</dbReference>
<dbReference type="PROSITE" id="PS00674">
    <property type="entry name" value="AAA"/>
    <property type="match status" value="1"/>
</dbReference>
<reference evidence="7" key="1">
    <citation type="submission" date="2021-02" db="EMBL/GenBank/DDBJ databases">
        <authorList>
            <person name="Nowell W R."/>
        </authorList>
    </citation>
    <scope>NUCLEOTIDE SEQUENCE</scope>
</reference>
<feature type="region of interest" description="Disordered" evidence="5">
    <location>
        <begin position="137"/>
        <end position="195"/>
    </location>
</feature>
<comment type="caution">
    <text evidence="7">The sequence shown here is derived from an EMBL/GenBank/DDBJ whole genome shotgun (WGS) entry which is preliminary data.</text>
</comment>
<dbReference type="FunFam" id="1.10.8.60:FF:000022">
    <property type="entry name" value="Fidgetin like 1"/>
    <property type="match status" value="1"/>
</dbReference>
<evidence type="ECO:0000256" key="1">
    <source>
        <dbReference type="ARBA" id="ARBA00006914"/>
    </source>
</evidence>
<keyword evidence="2 4" id="KW-0547">Nucleotide-binding</keyword>